<evidence type="ECO:0000256" key="2">
    <source>
        <dbReference type="ARBA" id="ARBA00001947"/>
    </source>
</evidence>
<evidence type="ECO:0000256" key="10">
    <source>
        <dbReference type="ARBA" id="ARBA00023049"/>
    </source>
</evidence>
<dbReference type="InterPro" id="IPR027268">
    <property type="entry name" value="Peptidase_M4/M1_CTD_sf"/>
</dbReference>
<feature type="domain" description="Peptidase M1 membrane alanine aminopeptidase" evidence="13">
    <location>
        <begin position="224"/>
        <end position="414"/>
    </location>
</feature>
<proteinExistence type="inferred from homology"/>
<evidence type="ECO:0000313" key="16">
    <source>
        <dbReference type="Proteomes" id="UP000183376"/>
    </source>
</evidence>
<accession>A0A1H0BMN7</accession>
<protein>
    <recommendedName>
        <fullName evidence="5">Aminopeptidase N</fullName>
        <ecNumber evidence="4">3.4.11.2</ecNumber>
    </recommendedName>
    <alternativeName>
        <fullName evidence="11">Alanine aminopeptidase</fullName>
    </alternativeName>
    <alternativeName>
        <fullName evidence="12">Lysyl aminopeptidase</fullName>
    </alternativeName>
</protein>
<dbReference type="InterPro" id="IPR045357">
    <property type="entry name" value="Aminopeptidase_N-like_N"/>
</dbReference>
<keyword evidence="10" id="KW-0482">Metalloprotease</keyword>
<evidence type="ECO:0000256" key="5">
    <source>
        <dbReference type="ARBA" id="ARBA00015611"/>
    </source>
</evidence>
<feature type="domain" description="Aminopeptidase N-like N-terminal" evidence="14">
    <location>
        <begin position="19"/>
        <end position="184"/>
    </location>
</feature>
<evidence type="ECO:0000256" key="9">
    <source>
        <dbReference type="ARBA" id="ARBA00022833"/>
    </source>
</evidence>
<name>A0A1H0BMN7_ALLAB</name>
<dbReference type="SUPFAM" id="SSF55486">
    <property type="entry name" value="Metalloproteases ('zincins'), catalytic domain"/>
    <property type="match status" value="1"/>
</dbReference>
<dbReference type="Gene3D" id="2.60.40.1730">
    <property type="entry name" value="tricorn interacting facor f3 domain"/>
    <property type="match status" value="1"/>
</dbReference>
<organism evidence="15 16">
    <name type="scientific">Allokutzneria albata</name>
    <name type="common">Kibdelosporangium albatum</name>
    <dbReference type="NCBI Taxonomy" id="211114"/>
    <lineage>
        <taxon>Bacteria</taxon>
        <taxon>Bacillati</taxon>
        <taxon>Actinomycetota</taxon>
        <taxon>Actinomycetes</taxon>
        <taxon>Pseudonocardiales</taxon>
        <taxon>Pseudonocardiaceae</taxon>
        <taxon>Allokutzneria</taxon>
    </lineage>
</organism>
<dbReference type="PANTHER" id="PTHR11533">
    <property type="entry name" value="PROTEASE M1 ZINC METALLOPROTEASE"/>
    <property type="match status" value="1"/>
</dbReference>
<evidence type="ECO:0000256" key="12">
    <source>
        <dbReference type="ARBA" id="ARBA00031533"/>
    </source>
</evidence>
<dbReference type="Gene3D" id="1.10.390.10">
    <property type="entry name" value="Neutral Protease Domain 2"/>
    <property type="match status" value="1"/>
</dbReference>
<keyword evidence="16" id="KW-1185">Reference proteome</keyword>
<dbReference type="EC" id="3.4.11.2" evidence="4"/>
<dbReference type="AlphaFoldDB" id="A0A1H0BMN7"/>
<keyword evidence="6" id="KW-0645">Protease</keyword>
<evidence type="ECO:0000256" key="1">
    <source>
        <dbReference type="ARBA" id="ARBA00000098"/>
    </source>
</evidence>
<dbReference type="GO" id="GO:0016285">
    <property type="term" value="F:alanyl aminopeptidase activity"/>
    <property type="evidence" value="ECO:0007669"/>
    <property type="project" value="UniProtKB-EC"/>
</dbReference>
<reference evidence="15 16" key="1">
    <citation type="submission" date="2016-10" db="EMBL/GenBank/DDBJ databases">
        <authorList>
            <person name="de Groot N.N."/>
        </authorList>
    </citation>
    <scope>NUCLEOTIDE SEQUENCE [LARGE SCALE GENOMIC DNA]</scope>
    <source>
        <strain evidence="15 16">DSM 44149</strain>
    </source>
</reference>
<dbReference type="Pfam" id="PF01433">
    <property type="entry name" value="Peptidase_M1"/>
    <property type="match status" value="1"/>
</dbReference>
<dbReference type="CDD" id="cd09603">
    <property type="entry name" value="M1_APN_like"/>
    <property type="match status" value="1"/>
</dbReference>
<dbReference type="Pfam" id="PF17900">
    <property type="entry name" value="Peptidase_M1_N"/>
    <property type="match status" value="1"/>
</dbReference>
<dbReference type="eggNOG" id="COG0308">
    <property type="taxonomic scope" value="Bacteria"/>
</dbReference>
<dbReference type="Proteomes" id="UP000183376">
    <property type="component" value="Chromosome I"/>
</dbReference>
<comment type="cofactor">
    <cofactor evidence="2">
        <name>Zn(2+)</name>
        <dbReference type="ChEBI" id="CHEBI:29105"/>
    </cofactor>
</comment>
<gene>
    <name evidence="15" type="ORF">SAMN04489726_6747</name>
</gene>
<dbReference type="PRINTS" id="PR00756">
    <property type="entry name" value="ALADIPTASE"/>
</dbReference>
<dbReference type="SUPFAM" id="SSF63737">
    <property type="entry name" value="Leukotriene A4 hydrolase N-terminal domain"/>
    <property type="match status" value="1"/>
</dbReference>
<keyword evidence="7" id="KW-0479">Metal-binding</keyword>
<comment type="catalytic activity">
    <reaction evidence="1">
        <text>Release of an N-terminal amino acid, Xaa-|-Yaa- from a peptide, amide or arylamide. Xaa is preferably Ala, but may be most amino acids including Pro (slow action). When a terminal hydrophobic residue is followed by a prolyl residue, the two may be released as an intact Xaa-Pro dipeptide.</text>
        <dbReference type="EC" id="3.4.11.2"/>
    </reaction>
</comment>
<sequence length="423" mass="46999">MKQVPYLDAHGDDSYSVLRYDLHLDYRPGANRLAGCAVITAVARTALNGVSLDFGPLRVDRVLFDGKPVRYAHRLGKLRVRPGRLVPEGEEFTVEVRYAGVPRPNRGHWGEIGWTQLSDGALVASQPTGASSWFPCNDRPADKAAYRISVTTAPAYTVIATGTLVSRSGTTWVFEQPSPTSTYLVSVQIGRYASVELAGAPVRQPAAVPARLVRAFRTDFANQPRMLQEFSRLFGPYPFAAYGIVVVDEELDVPVEAQGMSIFGSNHVDGRRGSERLVAHELAHQWFGNSVTAADWRHIWLHEGFATYAEWLWAEASGRSAHEPALRSHAKLARLPQDIAIGAPGARRIFDDRVYERGALTLHALRRVMGDDPFFRLLREWTATHRHSTATTEDFTALAERISPAPIRPVLHSWLHETRLPAL</sequence>
<dbReference type="GO" id="GO:0008237">
    <property type="term" value="F:metallopeptidase activity"/>
    <property type="evidence" value="ECO:0007669"/>
    <property type="project" value="UniProtKB-KW"/>
</dbReference>
<evidence type="ECO:0000256" key="7">
    <source>
        <dbReference type="ARBA" id="ARBA00022723"/>
    </source>
</evidence>
<evidence type="ECO:0000256" key="11">
    <source>
        <dbReference type="ARBA" id="ARBA00029811"/>
    </source>
</evidence>
<dbReference type="InterPro" id="IPR042097">
    <property type="entry name" value="Aminopeptidase_N-like_N_sf"/>
</dbReference>
<evidence type="ECO:0000259" key="13">
    <source>
        <dbReference type="Pfam" id="PF01433"/>
    </source>
</evidence>
<keyword evidence="9" id="KW-0862">Zinc</keyword>
<dbReference type="GO" id="GO:0006508">
    <property type="term" value="P:proteolysis"/>
    <property type="evidence" value="ECO:0007669"/>
    <property type="project" value="UniProtKB-KW"/>
</dbReference>
<dbReference type="InterPro" id="IPR014782">
    <property type="entry name" value="Peptidase_M1_dom"/>
</dbReference>
<evidence type="ECO:0000256" key="3">
    <source>
        <dbReference type="ARBA" id="ARBA00010136"/>
    </source>
</evidence>
<comment type="similarity">
    <text evidence="3">Belongs to the peptidase M1 family.</text>
</comment>
<dbReference type="RefSeq" id="WP_030426709.1">
    <property type="nucleotide sequence ID" value="NZ_JOEF01000001.1"/>
</dbReference>
<dbReference type="InterPro" id="IPR001930">
    <property type="entry name" value="Peptidase_M1"/>
</dbReference>
<dbReference type="InterPro" id="IPR050344">
    <property type="entry name" value="Peptidase_M1_aminopeptidases"/>
</dbReference>
<evidence type="ECO:0000256" key="8">
    <source>
        <dbReference type="ARBA" id="ARBA00022801"/>
    </source>
</evidence>
<dbReference type="GO" id="GO:0008270">
    <property type="term" value="F:zinc ion binding"/>
    <property type="evidence" value="ECO:0007669"/>
    <property type="project" value="InterPro"/>
</dbReference>
<evidence type="ECO:0000259" key="14">
    <source>
        <dbReference type="Pfam" id="PF17900"/>
    </source>
</evidence>
<dbReference type="STRING" id="211114.SAMN04489726_6747"/>
<keyword evidence="8" id="KW-0378">Hydrolase</keyword>
<dbReference type="EMBL" id="LT629701">
    <property type="protein sequence ID" value="SDN46919.1"/>
    <property type="molecule type" value="Genomic_DNA"/>
</dbReference>
<evidence type="ECO:0000313" key="15">
    <source>
        <dbReference type="EMBL" id="SDN46919.1"/>
    </source>
</evidence>
<evidence type="ECO:0000256" key="4">
    <source>
        <dbReference type="ARBA" id="ARBA00012564"/>
    </source>
</evidence>
<evidence type="ECO:0000256" key="6">
    <source>
        <dbReference type="ARBA" id="ARBA00022670"/>
    </source>
</evidence>